<dbReference type="InterPro" id="IPR016181">
    <property type="entry name" value="Acyl_CoA_acyltransferase"/>
</dbReference>
<evidence type="ECO:0000313" key="5">
    <source>
        <dbReference type="Proteomes" id="UP000245048"/>
    </source>
</evidence>
<organism evidence="4 5">
    <name type="scientific">Teichococcus aestuarii</name>
    <dbReference type="NCBI Taxonomy" id="568898"/>
    <lineage>
        <taxon>Bacteria</taxon>
        <taxon>Pseudomonadati</taxon>
        <taxon>Pseudomonadota</taxon>
        <taxon>Alphaproteobacteria</taxon>
        <taxon>Acetobacterales</taxon>
        <taxon>Roseomonadaceae</taxon>
        <taxon>Roseomonas</taxon>
    </lineage>
</organism>
<evidence type="ECO:0000256" key="2">
    <source>
        <dbReference type="ARBA" id="ARBA00023315"/>
    </source>
</evidence>
<dbReference type="Gene3D" id="3.40.630.30">
    <property type="match status" value="1"/>
</dbReference>
<dbReference type="RefSeq" id="WP_109515862.1">
    <property type="nucleotide sequence ID" value="NZ_JBHSCH010000044.1"/>
</dbReference>
<dbReference type="OrthoDB" id="3389160at2"/>
<gene>
    <name evidence="4" type="ORF">CR165_05125</name>
</gene>
<evidence type="ECO:0000259" key="3">
    <source>
        <dbReference type="PROSITE" id="PS51186"/>
    </source>
</evidence>
<feature type="domain" description="N-acetyltransferase" evidence="3">
    <location>
        <begin position="1"/>
        <end position="169"/>
    </location>
</feature>
<name>A0A2U1V8H6_9PROT</name>
<accession>A0A2U1V8H6</accession>
<comment type="caution">
    <text evidence="4">The sequence shown here is derived from an EMBL/GenBank/DDBJ whole genome shotgun (WGS) entry which is preliminary data.</text>
</comment>
<dbReference type="InterPro" id="IPR000182">
    <property type="entry name" value="GNAT_dom"/>
</dbReference>
<keyword evidence="2" id="KW-0012">Acyltransferase</keyword>
<dbReference type="CDD" id="cd04301">
    <property type="entry name" value="NAT_SF"/>
    <property type="match status" value="1"/>
</dbReference>
<dbReference type="GO" id="GO:0016747">
    <property type="term" value="F:acyltransferase activity, transferring groups other than amino-acyl groups"/>
    <property type="evidence" value="ECO:0007669"/>
    <property type="project" value="InterPro"/>
</dbReference>
<dbReference type="SUPFAM" id="SSF55729">
    <property type="entry name" value="Acyl-CoA N-acyltransferases (Nat)"/>
    <property type="match status" value="1"/>
</dbReference>
<evidence type="ECO:0000313" key="4">
    <source>
        <dbReference type="EMBL" id="PWC30227.1"/>
    </source>
</evidence>
<dbReference type="Pfam" id="PF00583">
    <property type="entry name" value="Acetyltransf_1"/>
    <property type="match status" value="1"/>
</dbReference>
<dbReference type="Proteomes" id="UP000245048">
    <property type="component" value="Unassembled WGS sequence"/>
</dbReference>
<dbReference type="EMBL" id="PDOA01000002">
    <property type="protein sequence ID" value="PWC30227.1"/>
    <property type="molecule type" value="Genomic_DNA"/>
</dbReference>
<dbReference type="InterPro" id="IPR050832">
    <property type="entry name" value="Bact_Acetyltransf"/>
</dbReference>
<protein>
    <submittedName>
        <fullName evidence="4">GNAT family N-acetyltransferase</fullName>
    </submittedName>
</protein>
<proteinExistence type="predicted"/>
<evidence type="ECO:0000256" key="1">
    <source>
        <dbReference type="ARBA" id="ARBA00022679"/>
    </source>
</evidence>
<dbReference type="PROSITE" id="PS51186">
    <property type="entry name" value="GNAT"/>
    <property type="match status" value="1"/>
</dbReference>
<keyword evidence="1 4" id="KW-0808">Transferase</keyword>
<dbReference type="PANTHER" id="PTHR43877">
    <property type="entry name" value="AMINOALKYLPHOSPHONATE N-ACETYLTRANSFERASE-RELATED-RELATED"/>
    <property type="match status" value="1"/>
</dbReference>
<reference evidence="5" key="1">
    <citation type="submission" date="2017-10" db="EMBL/GenBank/DDBJ databases">
        <authorList>
            <person name="Toshchakov S.V."/>
            <person name="Goeva M.A."/>
        </authorList>
    </citation>
    <scope>NUCLEOTIDE SEQUENCE [LARGE SCALE GENOMIC DNA]</scope>
    <source>
        <strain evidence="5">JR1/69-1-13</strain>
    </source>
</reference>
<dbReference type="AlphaFoldDB" id="A0A2U1V8H6"/>
<sequence>MIEELTADTLPAALPELAALLEACVADGASIGFLHPMPAGEAAAWWRGLEGSLRDGSRRVLVARRAGRIAGTGALALAGLPNGRHRAEVSKLMVHPEMRRQGIARVLMLALEDVARAEERPLLVLDTKAGDAGEPLYRALGWREAGSIPGYALRSGGGADATVFYYKTL</sequence>
<keyword evidence="5" id="KW-1185">Reference proteome</keyword>